<sequence length="229" mass="24802">CGYGTFLTALVTPTPDREDDVPADSVIGPDLRIRHLAESCCDVSSVSVPKVRGKPVNPGVFGDSASTDGVHPDFAGTSHPNKSELSADSFYSSQDLDPQTSHRVMLLNGKDQLKDRFSEQADLLSEKDAEIANLKSLLSLKEAEAAEAIRLRGQLSAEAIDATKSNELRNLEKNLALEEEKSVLFGKSRLLTHTFFSSSKSESPLILITSYSSQISVVVTFLLVAARFC</sequence>
<dbReference type="AlphaFoldDB" id="A0A699J072"/>
<reference evidence="3" key="1">
    <citation type="journal article" date="2019" name="Sci. Rep.">
        <title>Draft genome of Tanacetum cinerariifolium, the natural source of mosquito coil.</title>
        <authorList>
            <person name="Yamashiro T."/>
            <person name="Shiraishi A."/>
            <person name="Satake H."/>
            <person name="Nakayama K."/>
        </authorList>
    </citation>
    <scope>NUCLEOTIDE SEQUENCE</scope>
</reference>
<evidence type="ECO:0000256" key="1">
    <source>
        <dbReference type="SAM" id="Coils"/>
    </source>
</evidence>
<dbReference type="EMBL" id="BKCJ010355375">
    <property type="protein sequence ID" value="GFA01103.1"/>
    <property type="molecule type" value="Genomic_DNA"/>
</dbReference>
<comment type="caution">
    <text evidence="3">The sequence shown here is derived from an EMBL/GenBank/DDBJ whole genome shotgun (WGS) entry which is preliminary data.</text>
</comment>
<keyword evidence="1" id="KW-0175">Coiled coil</keyword>
<feature type="non-terminal residue" evidence="3">
    <location>
        <position position="229"/>
    </location>
</feature>
<feature type="compositionally biased region" description="Polar residues" evidence="2">
    <location>
        <begin position="78"/>
        <end position="95"/>
    </location>
</feature>
<evidence type="ECO:0000256" key="2">
    <source>
        <dbReference type="SAM" id="MobiDB-lite"/>
    </source>
</evidence>
<feature type="region of interest" description="Disordered" evidence="2">
    <location>
        <begin position="59"/>
        <end position="95"/>
    </location>
</feature>
<feature type="non-terminal residue" evidence="3">
    <location>
        <position position="1"/>
    </location>
</feature>
<name>A0A699J072_TANCI</name>
<evidence type="ECO:0000313" key="3">
    <source>
        <dbReference type="EMBL" id="GFA01103.1"/>
    </source>
</evidence>
<feature type="coiled-coil region" evidence="1">
    <location>
        <begin position="124"/>
        <end position="181"/>
    </location>
</feature>
<accession>A0A699J072</accession>
<proteinExistence type="predicted"/>
<protein>
    <submittedName>
        <fullName evidence="3">Uncharacterized protein</fullName>
    </submittedName>
</protein>
<organism evidence="3">
    <name type="scientific">Tanacetum cinerariifolium</name>
    <name type="common">Dalmatian daisy</name>
    <name type="synonym">Chrysanthemum cinerariifolium</name>
    <dbReference type="NCBI Taxonomy" id="118510"/>
    <lineage>
        <taxon>Eukaryota</taxon>
        <taxon>Viridiplantae</taxon>
        <taxon>Streptophyta</taxon>
        <taxon>Embryophyta</taxon>
        <taxon>Tracheophyta</taxon>
        <taxon>Spermatophyta</taxon>
        <taxon>Magnoliopsida</taxon>
        <taxon>eudicotyledons</taxon>
        <taxon>Gunneridae</taxon>
        <taxon>Pentapetalae</taxon>
        <taxon>asterids</taxon>
        <taxon>campanulids</taxon>
        <taxon>Asterales</taxon>
        <taxon>Asteraceae</taxon>
        <taxon>Asteroideae</taxon>
        <taxon>Anthemideae</taxon>
        <taxon>Anthemidinae</taxon>
        <taxon>Tanacetum</taxon>
    </lineage>
</organism>
<gene>
    <name evidence="3" type="ORF">Tci_573075</name>
</gene>